<keyword evidence="5" id="KW-1133">Transmembrane helix</keyword>
<dbReference type="GO" id="GO:0006357">
    <property type="term" value="P:regulation of transcription by RNA polymerase II"/>
    <property type="evidence" value="ECO:0007669"/>
    <property type="project" value="TreeGrafter"/>
</dbReference>
<feature type="compositionally biased region" description="Low complexity" evidence="4">
    <location>
        <begin position="47"/>
        <end position="85"/>
    </location>
</feature>
<evidence type="ECO:0000259" key="6">
    <source>
        <dbReference type="PROSITE" id="PS51011"/>
    </source>
</evidence>
<dbReference type="GO" id="GO:0000976">
    <property type="term" value="F:transcription cis-regulatory region binding"/>
    <property type="evidence" value="ECO:0007669"/>
    <property type="project" value="TreeGrafter"/>
</dbReference>
<keyword evidence="2" id="KW-0804">Transcription</keyword>
<evidence type="ECO:0000256" key="2">
    <source>
        <dbReference type="ARBA" id="ARBA00023163"/>
    </source>
</evidence>
<feature type="domain" description="ARID" evidence="6">
    <location>
        <begin position="297"/>
        <end position="408"/>
    </location>
</feature>
<feature type="compositionally biased region" description="Polar residues" evidence="4">
    <location>
        <begin position="200"/>
        <end position="222"/>
    </location>
</feature>
<feature type="compositionally biased region" description="Polar residues" evidence="4">
    <location>
        <begin position="555"/>
        <end position="599"/>
    </location>
</feature>
<sequence length="1230" mass="136161">MSNLWFNDDGFSLGQPPGDNDMMGSMFDDISDLPGQQLSQHSPAPRPGQQQQQTPGQQQPQAPPQTQLQQSPQPQQSPQTQAQPQMGDPMMDFQPELFAKQDKSPSMYMRQPESVSPGMNQQFMARAKQDQLAKMRQQVMHQQMLQRNSKQYNNASQMSQRNQSSVGQGNQLNLSSANANQLGQNNVGSVGQGNQSQQNHAGQNQALNNTNSPGQGQSQFNRNPSNSSNMSQNMPNMQSMPNTQNMQGMPNTHNMQGMSNAQSMQNLSQNMQSGPSMPNMANQNPNAPKLSSAQVAQLQHELFQMTISDFMARRGTPITQPPTINNKRVNLLVLHILSRKIGGPQAVLKLLQTLNQPTSQVTEWTSVCQKLGLLEGIDPSNVAAKSQVEKSLGSCYLQYILPYEQYTSTEDGSKDIQARRMQFQRQLFMRLQQRQGRQNQFQNNQTQRSSNHGSPIPTQYTPASNQQSNQNQNQNPNQPLNQNVNQNQNQGHNENPNPNQNQSPNVNQSHTSLQNQNVQSQSAQTFQSPHLDSAKALQSPGLQMQSPFSGFVASPANQPSPAISANSHRLSNASNHTSPSVQSPHHTGSRSNSVKQSIPTRFANDSAATPQEQAPETPQGEPNTIKKYVPIKVLADTLGSGSLKTVSDLGDEIELTKPVYLFAPELGSLNIHALVMSLKNYTHHNPGETFSALNTLLVTTTDPNFSFKISDAPEILDALVDLGSKILDQVLSKPSNAPDYSDISYSSNDGIDSVFNKYVHGGGMKGEDLTLVVDSLTAEIVEDEDSDIEIDELFSPEEIASESAESLESGPEETDTCEMPDFMTGLQMFREENKHHFSKIQTKSATDERIYLVDALITVTMTLRNLSFTENAGSNMVLNKPFKTFLFRIIKSIVTTPSVFIFQRKRLCLLKDCLLILDRVAFLMELETLEEAFLVFLLVSAFGPKLDDHEDEPERRYSIPSAPFDVFTYLPCAVDVFTKLLVREPKNRALFQAILTGTMSTSLSSNNPNASSITISPQDSRSTRKLMVSYLKGNETAIRQGIFLSRAFMLLMSCIPYTAYAGNGVETTRFVFQRSSTVLQALFGAKLLIDLVPMEEVNGNLTCLPCSWLASNVQILLFNFTKNTFSLITESVKFARSTAEHRVLSFVGFKALVVVNSLVASVVILKKAMAENELSAERTAELEKNLGKFKDLYRVQPEADFVLNAILAATIDPDVAHEVMRFRGLMAQVQ</sequence>
<dbReference type="EMBL" id="LYUB02000003">
    <property type="protein sequence ID" value="OVF09976.1"/>
    <property type="molecule type" value="Genomic_DNA"/>
</dbReference>
<name>A0AA91T395_CLALS</name>
<feature type="compositionally biased region" description="Polar residues" evidence="4">
    <location>
        <begin position="606"/>
        <end position="622"/>
    </location>
</feature>
<comment type="caution">
    <text evidence="7">The sequence shown here is derived from an EMBL/GenBank/DDBJ whole genome shotgun (WGS) entry which is preliminary data.</text>
</comment>
<evidence type="ECO:0000313" key="7">
    <source>
        <dbReference type="EMBL" id="OVF09976.1"/>
    </source>
</evidence>
<feature type="compositionally biased region" description="Low complexity" evidence="4">
    <location>
        <begin position="464"/>
        <end position="509"/>
    </location>
</feature>
<feature type="compositionally biased region" description="Low complexity" evidence="4">
    <location>
        <begin position="180"/>
        <end position="199"/>
    </location>
</feature>
<feature type="compositionally biased region" description="Polar residues" evidence="4">
    <location>
        <begin position="510"/>
        <end position="530"/>
    </location>
</feature>
<keyword evidence="5" id="KW-0472">Membrane</keyword>
<dbReference type="InterPro" id="IPR001606">
    <property type="entry name" value="ARID_dom"/>
</dbReference>
<accession>A0AA91T395</accession>
<reference evidence="7 8" key="1">
    <citation type="submission" date="2017-04" db="EMBL/GenBank/DDBJ databases">
        <title>Draft genome of the yeast Clavispora lusitaniae type strain CBS 6936.</title>
        <authorList>
            <person name="Durrens P."/>
            <person name="Klopp C."/>
            <person name="Biteau N."/>
            <person name="Fitton-Ouhabi V."/>
            <person name="Dementhon K."/>
            <person name="Accoceberry I."/>
            <person name="Sherman D.J."/>
            <person name="Noel T."/>
        </authorList>
    </citation>
    <scope>NUCLEOTIDE SEQUENCE [LARGE SCALE GENOMIC DNA]</scope>
    <source>
        <strain evidence="7 8">CBS 6936</strain>
    </source>
</reference>
<keyword evidence="1" id="KW-0805">Transcription regulation</keyword>
<feature type="region of interest" description="Disordered" evidence="4">
    <location>
        <begin position="149"/>
        <end position="294"/>
    </location>
</feature>
<feature type="region of interest" description="Disordered" evidence="4">
    <location>
        <begin position="432"/>
        <end position="625"/>
    </location>
</feature>
<dbReference type="PANTHER" id="PTHR13964:SF27">
    <property type="entry name" value="HAT-TRICK, ISOFORM D"/>
    <property type="match status" value="1"/>
</dbReference>
<feature type="region of interest" description="Disordered" evidence="4">
    <location>
        <begin position="125"/>
        <end position="144"/>
    </location>
</feature>
<keyword evidence="3" id="KW-0539">Nucleus</keyword>
<feature type="compositionally biased region" description="Low complexity" evidence="4">
    <location>
        <begin position="258"/>
        <end position="288"/>
    </location>
</feature>
<feature type="compositionally biased region" description="Polar residues" evidence="4">
    <location>
        <begin position="149"/>
        <end position="179"/>
    </location>
</feature>
<dbReference type="SMART" id="SM01014">
    <property type="entry name" value="ARID"/>
    <property type="match status" value="1"/>
</dbReference>
<dbReference type="InterPro" id="IPR036431">
    <property type="entry name" value="ARID_dom_sf"/>
</dbReference>
<feature type="compositionally biased region" description="Polar residues" evidence="4">
    <location>
        <begin position="248"/>
        <end position="257"/>
    </location>
</feature>
<gene>
    <name evidence="7" type="ORF">A9F13_03g01045</name>
</gene>
<dbReference type="GO" id="GO:0016514">
    <property type="term" value="C:SWI/SNF complex"/>
    <property type="evidence" value="ECO:0007669"/>
    <property type="project" value="TreeGrafter"/>
</dbReference>
<feature type="region of interest" description="Disordered" evidence="4">
    <location>
        <begin position="1"/>
        <end position="91"/>
    </location>
</feature>
<dbReference type="Proteomes" id="UP000195602">
    <property type="component" value="Unassembled WGS sequence"/>
</dbReference>
<dbReference type="InterPro" id="IPR051232">
    <property type="entry name" value="ARID/SWI1_ChromRemod"/>
</dbReference>
<feature type="compositionally biased region" description="Low complexity" evidence="4">
    <location>
        <begin position="432"/>
        <end position="448"/>
    </location>
</feature>
<evidence type="ECO:0000313" key="8">
    <source>
        <dbReference type="Proteomes" id="UP000195602"/>
    </source>
</evidence>
<dbReference type="PROSITE" id="PS51011">
    <property type="entry name" value="ARID"/>
    <property type="match status" value="1"/>
</dbReference>
<feature type="transmembrane region" description="Helical" evidence="5">
    <location>
        <begin position="1143"/>
        <end position="1165"/>
    </location>
</feature>
<protein>
    <submittedName>
        <fullName evidence="7">SWI/SNF chromatin-remodeling complex subunit</fullName>
    </submittedName>
</protein>
<feature type="compositionally biased region" description="Low complexity" evidence="4">
    <location>
        <begin position="223"/>
        <end position="247"/>
    </location>
</feature>
<dbReference type="Pfam" id="PF01388">
    <property type="entry name" value="ARID"/>
    <property type="match status" value="1"/>
</dbReference>
<dbReference type="Gene3D" id="1.10.150.60">
    <property type="entry name" value="ARID DNA-binding domain"/>
    <property type="match status" value="1"/>
</dbReference>
<dbReference type="KEGG" id="clus:A9F13_03g01045"/>
<dbReference type="SMART" id="SM00501">
    <property type="entry name" value="BRIGHT"/>
    <property type="match status" value="1"/>
</dbReference>
<evidence type="ECO:0000256" key="4">
    <source>
        <dbReference type="SAM" id="MobiDB-lite"/>
    </source>
</evidence>
<evidence type="ECO:0000256" key="1">
    <source>
        <dbReference type="ARBA" id="ARBA00023015"/>
    </source>
</evidence>
<dbReference type="AlphaFoldDB" id="A0AA91T395"/>
<organism evidence="7 8">
    <name type="scientific">Clavispora lusitaniae</name>
    <name type="common">Candida lusitaniae</name>
    <dbReference type="NCBI Taxonomy" id="36911"/>
    <lineage>
        <taxon>Eukaryota</taxon>
        <taxon>Fungi</taxon>
        <taxon>Dikarya</taxon>
        <taxon>Ascomycota</taxon>
        <taxon>Saccharomycotina</taxon>
        <taxon>Pichiomycetes</taxon>
        <taxon>Metschnikowiaceae</taxon>
        <taxon>Clavispora</taxon>
    </lineage>
</organism>
<dbReference type="PANTHER" id="PTHR13964">
    <property type="entry name" value="RBP-RELATED"/>
    <property type="match status" value="1"/>
</dbReference>
<feature type="compositionally biased region" description="Polar residues" evidence="4">
    <location>
        <begin position="449"/>
        <end position="463"/>
    </location>
</feature>
<keyword evidence="5" id="KW-0812">Transmembrane</keyword>
<proteinExistence type="predicted"/>
<evidence type="ECO:0000256" key="5">
    <source>
        <dbReference type="SAM" id="Phobius"/>
    </source>
</evidence>
<dbReference type="SUPFAM" id="SSF46774">
    <property type="entry name" value="ARID-like"/>
    <property type="match status" value="1"/>
</dbReference>
<evidence type="ECO:0000256" key="3">
    <source>
        <dbReference type="ARBA" id="ARBA00023242"/>
    </source>
</evidence>